<gene>
    <name evidence="1" type="ordered locus">MTR_2g032140</name>
</gene>
<sequence length="135" mass="15188">MSLVPTSSQYMGLLFLTDSSLCKVLSNKHATTAATNALDPNDTLINSLNCHNKKMSISIKCISIKSSYSNIAVCISYQYSSFACLDWSKTMNCFIFHEVMRHRKAQYHGDAYYDNSLKPAQLAELKKSQISSTWK</sequence>
<evidence type="ECO:0000313" key="1">
    <source>
        <dbReference type="EMBL" id="KEH37134.1"/>
    </source>
</evidence>
<dbReference type="EMBL" id="CM001218">
    <property type="protein sequence ID" value="KEH37134.1"/>
    <property type="molecule type" value="Genomic_DNA"/>
</dbReference>
<keyword evidence="3" id="KW-1185">Reference proteome</keyword>
<proteinExistence type="predicted"/>
<organism evidence="1 3">
    <name type="scientific">Medicago truncatula</name>
    <name type="common">Barrel medic</name>
    <name type="synonym">Medicago tribuloides</name>
    <dbReference type="NCBI Taxonomy" id="3880"/>
    <lineage>
        <taxon>Eukaryota</taxon>
        <taxon>Viridiplantae</taxon>
        <taxon>Streptophyta</taxon>
        <taxon>Embryophyta</taxon>
        <taxon>Tracheophyta</taxon>
        <taxon>Spermatophyta</taxon>
        <taxon>Magnoliopsida</taxon>
        <taxon>eudicotyledons</taxon>
        <taxon>Gunneridae</taxon>
        <taxon>Pentapetalae</taxon>
        <taxon>rosids</taxon>
        <taxon>fabids</taxon>
        <taxon>Fabales</taxon>
        <taxon>Fabaceae</taxon>
        <taxon>Papilionoideae</taxon>
        <taxon>50 kb inversion clade</taxon>
        <taxon>NPAAA clade</taxon>
        <taxon>Hologalegina</taxon>
        <taxon>IRL clade</taxon>
        <taxon>Trifolieae</taxon>
        <taxon>Medicago</taxon>
    </lineage>
</organism>
<dbReference type="EnsemblPlants" id="KEH37134">
    <property type="protein sequence ID" value="KEH37134"/>
    <property type="gene ID" value="MTR_2g032140"/>
</dbReference>
<evidence type="ECO:0000313" key="2">
    <source>
        <dbReference type="EnsemblPlants" id="KEH37134"/>
    </source>
</evidence>
<evidence type="ECO:0000313" key="3">
    <source>
        <dbReference type="Proteomes" id="UP000002051"/>
    </source>
</evidence>
<name>A0A072V528_MEDTR</name>
<dbReference type="AlphaFoldDB" id="A0A072V528"/>
<reference evidence="2" key="3">
    <citation type="submission" date="2015-04" db="UniProtKB">
        <authorList>
            <consortium name="EnsemblPlants"/>
        </authorList>
    </citation>
    <scope>IDENTIFICATION</scope>
    <source>
        <strain evidence="2">cv. Jemalong A17</strain>
    </source>
</reference>
<protein>
    <submittedName>
        <fullName evidence="1 2">Uncharacterized protein</fullName>
    </submittedName>
</protein>
<reference evidence="1 3" key="1">
    <citation type="journal article" date="2011" name="Nature">
        <title>The Medicago genome provides insight into the evolution of rhizobial symbioses.</title>
        <authorList>
            <person name="Young N.D."/>
            <person name="Debelle F."/>
            <person name="Oldroyd G.E."/>
            <person name="Geurts R."/>
            <person name="Cannon S.B."/>
            <person name="Udvardi M.K."/>
            <person name="Benedito V.A."/>
            <person name="Mayer K.F."/>
            <person name="Gouzy J."/>
            <person name="Schoof H."/>
            <person name="Van de Peer Y."/>
            <person name="Proost S."/>
            <person name="Cook D.R."/>
            <person name="Meyers B.C."/>
            <person name="Spannagl M."/>
            <person name="Cheung F."/>
            <person name="De Mita S."/>
            <person name="Krishnakumar V."/>
            <person name="Gundlach H."/>
            <person name="Zhou S."/>
            <person name="Mudge J."/>
            <person name="Bharti A.K."/>
            <person name="Murray J.D."/>
            <person name="Naoumkina M.A."/>
            <person name="Rosen B."/>
            <person name="Silverstein K.A."/>
            <person name="Tang H."/>
            <person name="Rombauts S."/>
            <person name="Zhao P.X."/>
            <person name="Zhou P."/>
            <person name="Barbe V."/>
            <person name="Bardou P."/>
            <person name="Bechner M."/>
            <person name="Bellec A."/>
            <person name="Berger A."/>
            <person name="Berges H."/>
            <person name="Bidwell S."/>
            <person name="Bisseling T."/>
            <person name="Choisne N."/>
            <person name="Couloux A."/>
            <person name="Denny R."/>
            <person name="Deshpande S."/>
            <person name="Dai X."/>
            <person name="Doyle J.J."/>
            <person name="Dudez A.M."/>
            <person name="Farmer A.D."/>
            <person name="Fouteau S."/>
            <person name="Franken C."/>
            <person name="Gibelin C."/>
            <person name="Gish J."/>
            <person name="Goldstein S."/>
            <person name="Gonzalez A.J."/>
            <person name="Green P.J."/>
            <person name="Hallab A."/>
            <person name="Hartog M."/>
            <person name="Hua A."/>
            <person name="Humphray S.J."/>
            <person name="Jeong D.H."/>
            <person name="Jing Y."/>
            <person name="Jocker A."/>
            <person name="Kenton S.M."/>
            <person name="Kim D.J."/>
            <person name="Klee K."/>
            <person name="Lai H."/>
            <person name="Lang C."/>
            <person name="Lin S."/>
            <person name="Macmil S.L."/>
            <person name="Magdelenat G."/>
            <person name="Matthews L."/>
            <person name="McCorrison J."/>
            <person name="Monaghan E.L."/>
            <person name="Mun J.H."/>
            <person name="Najar F.Z."/>
            <person name="Nicholson C."/>
            <person name="Noirot C."/>
            <person name="O'Bleness M."/>
            <person name="Paule C.R."/>
            <person name="Poulain J."/>
            <person name="Prion F."/>
            <person name="Qin B."/>
            <person name="Qu C."/>
            <person name="Retzel E.F."/>
            <person name="Riddle C."/>
            <person name="Sallet E."/>
            <person name="Samain S."/>
            <person name="Samson N."/>
            <person name="Sanders I."/>
            <person name="Saurat O."/>
            <person name="Scarpelli C."/>
            <person name="Schiex T."/>
            <person name="Segurens B."/>
            <person name="Severin A.J."/>
            <person name="Sherrier D.J."/>
            <person name="Shi R."/>
            <person name="Sims S."/>
            <person name="Singer S.R."/>
            <person name="Sinharoy S."/>
            <person name="Sterck L."/>
            <person name="Viollet A."/>
            <person name="Wang B.B."/>
            <person name="Wang K."/>
            <person name="Wang M."/>
            <person name="Wang X."/>
            <person name="Warfsmann J."/>
            <person name="Weissenbach J."/>
            <person name="White D.D."/>
            <person name="White J.D."/>
            <person name="Wiley G.B."/>
            <person name="Wincker P."/>
            <person name="Xing Y."/>
            <person name="Yang L."/>
            <person name="Yao Z."/>
            <person name="Ying F."/>
            <person name="Zhai J."/>
            <person name="Zhou L."/>
            <person name="Zuber A."/>
            <person name="Denarie J."/>
            <person name="Dixon R.A."/>
            <person name="May G.D."/>
            <person name="Schwartz D.C."/>
            <person name="Rogers J."/>
            <person name="Quetier F."/>
            <person name="Town C.D."/>
            <person name="Roe B.A."/>
        </authorList>
    </citation>
    <scope>NUCLEOTIDE SEQUENCE [LARGE SCALE GENOMIC DNA]</scope>
    <source>
        <strain evidence="1">A17</strain>
        <strain evidence="2 3">cv. Jemalong A17</strain>
    </source>
</reference>
<reference evidence="1 3" key="2">
    <citation type="journal article" date="2014" name="BMC Genomics">
        <title>An improved genome release (version Mt4.0) for the model legume Medicago truncatula.</title>
        <authorList>
            <person name="Tang H."/>
            <person name="Krishnakumar V."/>
            <person name="Bidwell S."/>
            <person name="Rosen B."/>
            <person name="Chan A."/>
            <person name="Zhou S."/>
            <person name="Gentzbittel L."/>
            <person name="Childs K.L."/>
            <person name="Yandell M."/>
            <person name="Gundlach H."/>
            <person name="Mayer K.F."/>
            <person name="Schwartz D.C."/>
            <person name="Town C.D."/>
        </authorList>
    </citation>
    <scope>GENOME REANNOTATION</scope>
    <source>
        <strain evidence="1">A17</strain>
        <strain evidence="2 3">cv. Jemalong A17</strain>
    </source>
</reference>
<dbReference type="HOGENOM" id="CLU_1888817_0_0_1"/>
<accession>A0A072V528</accession>
<dbReference type="Proteomes" id="UP000002051">
    <property type="component" value="Chromosome 2"/>
</dbReference>